<dbReference type="SUPFAM" id="SSF53098">
    <property type="entry name" value="Ribonuclease H-like"/>
    <property type="match status" value="1"/>
</dbReference>
<name>A0AB34C354_9PSED</name>
<feature type="domain" description="Integrase catalytic" evidence="1">
    <location>
        <begin position="12"/>
        <end position="65"/>
    </location>
</feature>
<dbReference type="PANTHER" id="PTHR46889:SF4">
    <property type="entry name" value="TRANSPOSASE INSO FOR INSERTION SEQUENCE ELEMENT IS911B-RELATED"/>
    <property type="match status" value="1"/>
</dbReference>
<dbReference type="PANTHER" id="PTHR46889">
    <property type="entry name" value="TRANSPOSASE INSF FOR INSERTION SEQUENCE IS3B-RELATED"/>
    <property type="match status" value="1"/>
</dbReference>
<dbReference type="Pfam" id="PF13333">
    <property type="entry name" value="rve_2"/>
    <property type="match status" value="1"/>
</dbReference>
<dbReference type="InterPro" id="IPR050900">
    <property type="entry name" value="Transposase_IS3/IS150/IS904"/>
</dbReference>
<evidence type="ECO:0000313" key="2">
    <source>
        <dbReference type="EMBL" id="KAA5841269.1"/>
    </source>
</evidence>
<dbReference type="AlphaFoldDB" id="A0AB34C354"/>
<dbReference type="Proteomes" id="UP000323924">
    <property type="component" value="Unassembled WGS sequence"/>
</dbReference>
<organism evidence="2 3">
    <name type="scientific">Pseudomonas chlororaphis</name>
    <dbReference type="NCBI Taxonomy" id="587753"/>
    <lineage>
        <taxon>Bacteria</taxon>
        <taxon>Pseudomonadati</taxon>
        <taxon>Pseudomonadota</taxon>
        <taxon>Gammaproteobacteria</taxon>
        <taxon>Pseudomonadales</taxon>
        <taxon>Pseudomonadaceae</taxon>
        <taxon>Pseudomonas</taxon>
    </lineage>
</organism>
<gene>
    <name evidence="2" type="ORF">F2A38_15830</name>
</gene>
<dbReference type="EMBL" id="VWPC01000013">
    <property type="protein sequence ID" value="KAA5841269.1"/>
    <property type="molecule type" value="Genomic_DNA"/>
</dbReference>
<proteinExistence type="predicted"/>
<dbReference type="RefSeq" id="WP_150051557.1">
    <property type="nucleotide sequence ID" value="NZ_VWPC01000013.1"/>
</dbReference>
<sequence>RRGNCHDNAVAESFFQLLKRERIKRKIYTSRQDARSDVFDYIEMFYNAKRRHGLNNQLSPAEFEKRYAMSLQGV</sequence>
<feature type="non-terminal residue" evidence="2">
    <location>
        <position position="1"/>
    </location>
</feature>
<evidence type="ECO:0000313" key="3">
    <source>
        <dbReference type="Proteomes" id="UP000323924"/>
    </source>
</evidence>
<accession>A0AB34C354</accession>
<evidence type="ECO:0000259" key="1">
    <source>
        <dbReference type="Pfam" id="PF13333"/>
    </source>
</evidence>
<comment type="caution">
    <text evidence="2">The sequence shown here is derived from an EMBL/GenBank/DDBJ whole genome shotgun (WGS) entry which is preliminary data.</text>
</comment>
<protein>
    <submittedName>
        <fullName evidence="2">IS3 family transposase</fullName>
    </submittedName>
</protein>
<reference evidence="2 3" key="1">
    <citation type="submission" date="2019-09" db="EMBL/GenBank/DDBJ databases">
        <authorList>
            <person name="Vacheron J."/>
            <person name="Dubost A."/>
            <person name="Prigent-Combaret C."/>
            <person name="Muller D."/>
        </authorList>
    </citation>
    <scope>NUCLEOTIDE SEQUENCE [LARGE SCALE GENOMIC DNA]</scope>
    <source>
        <strain evidence="2 3">JV497</strain>
    </source>
</reference>
<dbReference type="InterPro" id="IPR001584">
    <property type="entry name" value="Integrase_cat-core"/>
</dbReference>
<dbReference type="GO" id="GO:0015074">
    <property type="term" value="P:DNA integration"/>
    <property type="evidence" value="ECO:0007669"/>
    <property type="project" value="InterPro"/>
</dbReference>
<dbReference type="InterPro" id="IPR012337">
    <property type="entry name" value="RNaseH-like_sf"/>
</dbReference>